<dbReference type="OrthoDB" id="2790258at2759"/>
<gene>
    <name evidence="2" type="ORF">ALEPTO_LOCUS8204</name>
</gene>
<comment type="caution">
    <text evidence="2">The sequence shown here is derived from an EMBL/GenBank/DDBJ whole genome shotgun (WGS) entry which is preliminary data.</text>
</comment>
<evidence type="ECO:0000313" key="3">
    <source>
        <dbReference type="Proteomes" id="UP000789508"/>
    </source>
</evidence>
<dbReference type="AlphaFoldDB" id="A0A9N9CG49"/>
<feature type="compositionally biased region" description="Low complexity" evidence="1">
    <location>
        <begin position="44"/>
        <end position="56"/>
    </location>
</feature>
<accession>A0A9N9CG49</accession>
<reference evidence="2" key="1">
    <citation type="submission" date="2021-06" db="EMBL/GenBank/DDBJ databases">
        <authorList>
            <person name="Kallberg Y."/>
            <person name="Tangrot J."/>
            <person name="Rosling A."/>
        </authorList>
    </citation>
    <scope>NUCLEOTIDE SEQUENCE</scope>
    <source>
        <strain evidence="2">FL130A</strain>
    </source>
</reference>
<organism evidence="2 3">
    <name type="scientific">Ambispora leptoticha</name>
    <dbReference type="NCBI Taxonomy" id="144679"/>
    <lineage>
        <taxon>Eukaryota</taxon>
        <taxon>Fungi</taxon>
        <taxon>Fungi incertae sedis</taxon>
        <taxon>Mucoromycota</taxon>
        <taxon>Glomeromycotina</taxon>
        <taxon>Glomeromycetes</taxon>
        <taxon>Archaeosporales</taxon>
        <taxon>Ambisporaceae</taxon>
        <taxon>Ambispora</taxon>
    </lineage>
</organism>
<protein>
    <submittedName>
        <fullName evidence="2">11302_t:CDS:1</fullName>
    </submittedName>
</protein>
<evidence type="ECO:0000256" key="1">
    <source>
        <dbReference type="SAM" id="MobiDB-lite"/>
    </source>
</evidence>
<evidence type="ECO:0000313" key="2">
    <source>
        <dbReference type="EMBL" id="CAG8602397.1"/>
    </source>
</evidence>
<dbReference type="EMBL" id="CAJVPS010004331">
    <property type="protein sequence ID" value="CAG8602397.1"/>
    <property type="molecule type" value="Genomic_DNA"/>
</dbReference>
<feature type="region of interest" description="Disordered" evidence="1">
    <location>
        <begin position="40"/>
        <end position="61"/>
    </location>
</feature>
<proteinExistence type="predicted"/>
<keyword evidence="3" id="KW-1185">Reference proteome</keyword>
<name>A0A9N9CG49_9GLOM</name>
<dbReference type="Proteomes" id="UP000789508">
    <property type="component" value="Unassembled WGS sequence"/>
</dbReference>
<sequence length="111" mass="12680">MRAKQALNRNPSNGSTFHLQHVERHSMPTINFKNIIDEVHQHRSQPPRYQQSSSPSNLNPIGSHLPFVTGVKAIHTSPKLRQMFIDACEYESVKATIPLLNCETRVEIPHF</sequence>